<proteinExistence type="predicted"/>
<comment type="caution">
    <text evidence="2">The sequence shown here is derived from an EMBL/GenBank/DDBJ whole genome shotgun (WGS) entry which is preliminary data.</text>
</comment>
<dbReference type="RefSeq" id="WP_209641637.1">
    <property type="nucleotide sequence ID" value="NZ_JAGINW010000001.1"/>
</dbReference>
<reference evidence="2 3" key="1">
    <citation type="submission" date="2021-03" db="EMBL/GenBank/DDBJ databases">
        <title>Sequencing the genomes of 1000 actinobacteria strains.</title>
        <authorList>
            <person name="Klenk H.-P."/>
        </authorList>
    </citation>
    <scope>NUCLEOTIDE SEQUENCE [LARGE SCALE GENOMIC DNA]</scope>
    <source>
        <strain evidence="2 3">DSM 46670</strain>
    </source>
</reference>
<accession>A0ABS4TIW0</accession>
<protein>
    <recommendedName>
        <fullName evidence="1">DUF6875 domain-containing protein</fullName>
    </recommendedName>
</protein>
<evidence type="ECO:0000313" key="3">
    <source>
        <dbReference type="Proteomes" id="UP001519332"/>
    </source>
</evidence>
<dbReference type="InterPro" id="IPR049240">
    <property type="entry name" value="DUF6875"/>
</dbReference>
<evidence type="ECO:0000313" key="2">
    <source>
        <dbReference type="EMBL" id="MBP2324349.1"/>
    </source>
</evidence>
<dbReference type="EMBL" id="JAGINW010000001">
    <property type="protein sequence ID" value="MBP2324349.1"/>
    <property type="molecule type" value="Genomic_DNA"/>
</dbReference>
<name>A0ABS4TIW0_9PSEU</name>
<sequence>MTAGDQVLIWTTAEVDGGQVPAEHLPYVREILEWSRDYLVSSHEQLGRSGPVCPYTQPSLRKGLFYLAAVQTPDVPAAIEGLRSWHGRLTATLSEDDQELLTILLALPHLDYTDSTELDNLQREAKDHFVADGLMIGQFHPVCDEPGLWNAQFKALRAPVPLLAVRKLVVFDLPFVIDTDTHAESYLQRFAPDIPTRIRDQLVKRVSSPSEDLATAKG</sequence>
<dbReference type="Proteomes" id="UP001519332">
    <property type="component" value="Unassembled WGS sequence"/>
</dbReference>
<gene>
    <name evidence="2" type="ORF">JOF56_004734</name>
</gene>
<evidence type="ECO:0000259" key="1">
    <source>
        <dbReference type="Pfam" id="PF21780"/>
    </source>
</evidence>
<organism evidence="2 3">
    <name type="scientific">Kibdelosporangium banguiense</name>
    <dbReference type="NCBI Taxonomy" id="1365924"/>
    <lineage>
        <taxon>Bacteria</taxon>
        <taxon>Bacillati</taxon>
        <taxon>Actinomycetota</taxon>
        <taxon>Actinomycetes</taxon>
        <taxon>Pseudonocardiales</taxon>
        <taxon>Pseudonocardiaceae</taxon>
        <taxon>Kibdelosporangium</taxon>
    </lineage>
</organism>
<feature type="domain" description="DUF6875" evidence="1">
    <location>
        <begin position="29"/>
        <end position="200"/>
    </location>
</feature>
<dbReference type="Pfam" id="PF21780">
    <property type="entry name" value="DUF6875"/>
    <property type="match status" value="1"/>
</dbReference>
<keyword evidence="3" id="KW-1185">Reference proteome</keyword>